<reference evidence="2 3" key="1">
    <citation type="journal article" date="2012" name="PLoS Pathog.">
        <title>Diverse lifestyles and strategies of plant pathogenesis encoded in the genomes of eighteen Dothideomycetes fungi.</title>
        <authorList>
            <person name="Ohm R.A."/>
            <person name="Feau N."/>
            <person name="Henrissat B."/>
            <person name="Schoch C.L."/>
            <person name="Horwitz B.A."/>
            <person name="Barry K.W."/>
            <person name="Condon B.J."/>
            <person name="Copeland A.C."/>
            <person name="Dhillon B."/>
            <person name="Glaser F."/>
            <person name="Hesse C.N."/>
            <person name="Kosti I."/>
            <person name="LaButti K."/>
            <person name="Lindquist E.A."/>
            <person name="Lucas S."/>
            <person name="Salamov A.A."/>
            <person name="Bradshaw R.E."/>
            <person name="Ciuffetti L."/>
            <person name="Hamelin R.C."/>
            <person name="Kema G.H.J."/>
            <person name="Lawrence C."/>
            <person name="Scott J.A."/>
            <person name="Spatafora J.W."/>
            <person name="Turgeon B.G."/>
            <person name="de Wit P.J.G.M."/>
            <person name="Zhong S."/>
            <person name="Goodwin S.B."/>
            <person name="Grigoriev I.V."/>
        </authorList>
    </citation>
    <scope>NUCLEOTIDE SEQUENCE [LARGE SCALE GENOMIC DNA]</scope>
    <source>
        <strain evidence="2 3">UAMH 10762</strain>
    </source>
</reference>
<accession>M2MLE4</accession>
<protein>
    <recommendedName>
        <fullName evidence="4">Sulfotransferase domain-containing protein</fullName>
    </recommendedName>
</protein>
<feature type="transmembrane region" description="Helical" evidence="1">
    <location>
        <begin position="265"/>
        <end position="284"/>
    </location>
</feature>
<dbReference type="GeneID" id="19110682"/>
<dbReference type="Gene3D" id="3.40.50.300">
    <property type="entry name" value="P-loop containing nucleotide triphosphate hydrolases"/>
    <property type="match status" value="1"/>
</dbReference>
<dbReference type="AlphaFoldDB" id="M2MLE4"/>
<evidence type="ECO:0000256" key="1">
    <source>
        <dbReference type="SAM" id="Phobius"/>
    </source>
</evidence>
<evidence type="ECO:0000313" key="2">
    <source>
        <dbReference type="EMBL" id="EMC92208.1"/>
    </source>
</evidence>
<gene>
    <name evidence="2" type="ORF">BAUCODRAFT_281935</name>
</gene>
<dbReference type="PANTHER" id="PTHR36978">
    <property type="entry name" value="P-LOOP CONTAINING NUCLEOTIDE TRIPHOSPHATE HYDROLASE"/>
    <property type="match status" value="1"/>
</dbReference>
<proteinExistence type="predicted"/>
<dbReference type="PANTHER" id="PTHR36978:SF4">
    <property type="entry name" value="P-LOOP CONTAINING NUCLEOSIDE TRIPHOSPHATE HYDROLASE PROTEIN"/>
    <property type="match status" value="1"/>
</dbReference>
<dbReference type="STRING" id="717646.M2MLE4"/>
<dbReference type="InterPro" id="IPR027417">
    <property type="entry name" value="P-loop_NTPase"/>
</dbReference>
<dbReference type="RefSeq" id="XP_007680657.1">
    <property type="nucleotide sequence ID" value="XM_007682467.1"/>
</dbReference>
<organism evidence="2 3">
    <name type="scientific">Baudoinia panamericana (strain UAMH 10762)</name>
    <name type="common">Angels' share fungus</name>
    <name type="synonym">Baudoinia compniacensis (strain UAMH 10762)</name>
    <dbReference type="NCBI Taxonomy" id="717646"/>
    <lineage>
        <taxon>Eukaryota</taxon>
        <taxon>Fungi</taxon>
        <taxon>Dikarya</taxon>
        <taxon>Ascomycota</taxon>
        <taxon>Pezizomycotina</taxon>
        <taxon>Dothideomycetes</taxon>
        <taxon>Dothideomycetidae</taxon>
        <taxon>Mycosphaerellales</taxon>
        <taxon>Teratosphaeriaceae</taxon>
        <taxon>Baudoinia</taxon>
    </lineage>
</organism>
<dbReference type="OMA" id="TIMAQTY"/>
<dbReference type="EMBL" id="KB445562">
    <property type="protein sequence ID" value="EMC92208.1"/>
    <property type="molecule type" value="Genomic_DNA"/>
</dbReference>
<sequence length="286" mass="32598">MATAADFKRIGNYARMYNKDLNFDRRNERRTVPFEVVCPGYSRTGTLTMHKALSILGYPTFHFSSFYENSRDCLLWTEAVKAKFYGQGPMPDKAFFDGLLGHISATTDSPCNLFTEEFITFYPDVKVVLVERNIDSWEKSWTAYCKGALNPVLHFICNLDPTWAGRIAVVGAYITRIQAGYATTLDEVRVRSRVAYQHHYRDVRDIVPKERLLDFDLRDGWKPLCEFLGKPVPDVPFPHENETKANQAALAETGQLALKHIMRNLAIGLTLVGVPVAAAIWWLLQR</sequence>
<keyword evidence="1" id="KW-0472">Membrane</keyword>
<dbReference type="SUPFAM" id="SSF52540">
    <property type="entry name" value="P-loop containing nucleoside triphosphate hydrolases"/>
    <property type="match status" value="1"/>
</dbReference>
<name>M2MLE4_BAUPA</name>
<dbReference type="Proteomes" id="UP000011761">
    <property type="component" value="Unassembled WGS sequence"/>
</dbReference>
<dbReference type="eggNOG" id="ENOG502RYDN">
    <property type="taxonomic scope" value="Eukaryota"/>
</dbReference>
<keyword evidence="3" id="KW-1185">Reference proteome</keyword>
<evidence type="ECO:0000313" key="3">
    <source>
        <dbReference type="Proteomes" id="UP000011761"/>
    </source>
</evidence>
<dbReference type="KEGG" id="bcom:BAUCODRAFT_281935"/>
<keyword evidence="1" id="KW-1133">Transmembrane helix</keyword>
<keyword evidence="1" id="KW-0812">Transmembrane</keyword>
<dbReference type="OrthoDB" id="408152at2759"/>
<dbReference type="InterPro" id="IPR040632">
    <property type="entry name" value="Sulfotransfer_4"/>
</dbReference>
<evidence type="ECO:0008006" key="4">
    <source>
        <dbReference type="Google" id="ProtNLM"/>
    </source>
</evidence>
<dbReference type="Pfam" id="PF17784">
    <property type="entry name" value="Sulfotransfer_4"/>
    <property type="match status" value="1"/>
</dbReference>
<dbReference type="HOGENOM" id="CLU_061199_0_1_1"/>